<gene>
    <name evidence="7" type="primary">psaB_2</name>
    <name evidence="7" type="ORF">MBHS_03185</name>
</gene>
<feature type="chain" id="PRO_5014634429" evidence="5">
    <location>
        <begin position="41"/>
        <end position="207"/>
    </location>
</feature>
<name>A0A1H6FB29_9GAMM</name>
<reference evidence="7 8" key="1">
    <citation type="submission" date="2016-10" db="EMBL/GenBank/DDBJ databases">
        <authorList>
            <person name="de Groot N.N."/>
        </authorList>
    </citation>
    <scope>NUCLEOTIDE SEQUENCE [LARGE SCALE GENOMIC DNA]</scope>
    <source>
        <strain evidence="7">MBHS1</strain>
    </source>
</reference>
<dbReference type="PANTHER" id="PTHR30329:SF21">
    <property type="entry name" value="LIPOPROTEIN YIAD-RELATED"/>
    <property type="match status" value="1"/>
</dbReference>
<evidence type="ECO:0000256" key="5">
    <source>
        <dbReference type="SAM" id="SignalP"/>
    </source>
</evidence>
<keyword evidence="7" id="KW-0560">Oxidoreductase</keyword>
<protein>
    <submittedName>
        <fullName evidence="7">Photosystem I P700 chlorophyll a apoprotein A2</fullName>
        <ecNumber evidence="7">1.97.1.12</ecNumber>
    </submittedName>
</protein>
<dbReference type="GO" id="GO:0009279">
    <property type="term" value="C:cell outer membrane"/>
    <property type="evidence" value="ECO:0007669"/>
    <property type="project" value="UniProtKB-SubCell"/>
</dbReference>
<dbReference type="RefSeq" id="WP_103920970.1">
    <property type="nucleotide sequence ID" value="NZ_FMSV02000528.1"/>
</dbReference>
<sequence length="207" mass="23145">MQKLIWINGMMPARDNQRGLNNMKPAYILSVLLLSFNAQAAEVYQNLCAPANTDEILHFLDTRECADAQLPEYQAKGVAAKPVYSPKGILGIAKDRAVVLFAFDSSVLRPDTQPVLNSWGQALQQRPDLKLALVGHTDALGTASYNHNLSWQRAQAVLVFLQRYHHLPAQRFKVQGLGESQPLYVGCQQAEDSACQRNRRVEFVLLE</sequence>
<dbReference type="CDD" id="cd07185">
    <property type="entry name" value="OmpA_C-like"/>
    <property type="match status" value="1"/>
</dbReference>
<dbReference type="AlphaFoldDB" id="A0A1H6FB29"/>
<keyword evidence="5" id="KW-0732">Signal</keyword>
<keyword evidence="3" id="KW-0998">Cell outer membrane</keyword>
<dbReference type="PRINTS" id="PR01021">
    <property type="entry name" value="OMPADOMAIN"/>
</dbReference>
<evidence type="ECO:0000256" key="4">
    <source>
        <dbReference type="PROSITE-ProRule" id="PRU00473"/>
    </source>
</evidence>
<evidence type="ECO:0000313" key="8">
    <source>
        <dbReference type="Proteomes" id="UP000236724"/>
    </source>
</evidence>
<keyword evidence="8" id="KW-1185">Reference proteome</keyword>
<dbReference type="Proteomes" id="UP000236724">
    <property type="component" value="Unassembled WGS sequence"/>
</dbReference>
<dbReference type="OrthoDB" id="6195779at2"/>
<proteinExistence type="predicted"/>
<dbReference type="Pfam" id="PF00691">
    <property type="entry name" value="OmpA"/>
    <property type="match status" value="1"/>
</dbReference>
<dbReference type="InterPro" id="IPR006664">
    <property type="entry name" value="OMP_bac"/>
</dbReference>
<dbReference type="SUPFAM" id="SSF103088">
    <property type="entry name" value="OmpA-like"/>
    <property type="match status" value="1"/>
</dbReference>
<feature type="signal peptide" evidence="5">
    <location>
        <begin position="1"/>
        <end position="40"/>
    </location>
</feature>
<dbReference type="Gene3D" id="3.30.1330.60">
    <property type="entry name" value="OmpA-like domain"/>
    <property type="match status" value="1"/>
</dbReference>
<feature type="domain" description="OmpA-like" evidence="6">
    <location>
        <begin position="88"/>
        <end position="207"/>
    </location>
</feature>
<comment type="subcellular location">
    <subcellularLocation>
        <location evidence="1">Cell outer membrane</location>
    </subcellularLocation>
</comment>
<evidence type="ECO:0000256" key="2">
    <source>
        <dbReference type="ARBA" id="ARBA00023136"/>
    </source>
</evidence>
<dbReference type="InterPro" id="IPR036737">
    <property type="entry name" value="OmpA-like_sf"/>
</dbReference>
<evidence type="ECO:0000256" key="3">
    <source>
        <dbReference type="ARBA" id="ARBA00023237"/>
    </source>
</evidence>
<evidence type="ECO:0000256" key="1">
    <source>
        <dbReference type="ARBA" id="ARBA00004442"/>
    </source>
</evidence>
<keyword evidence="2 4" id="KW-0472">Membrane</keyword>
<dbReference type="PANTHER" id="PTHR30329">
    <property type="entry name" value="STATOR ELEMENT OF FLAGELLAR MOTOR COMPLEX"/>
    <property type="match status" value="1"/>
</dbReference>
<dbReference type="InterPro" id="IPR006665">
    <property type="entry name" value="OmpA-like"/>
</dbReference>
<dbReference type="GO" id="GO:0016491">
    <property type="term" value="F:oxidoreductase activity"/>
    <property type="evidence" value="ECO:0007669"/>
    <property type="project" value="UniProtKB-KW"/>
</dbReference>
<dbReference type="EC" id="1.97.1.12" evidence="7"/>
<accession>A0A1H6FB29</accession>
<organism evidence="7 8">
    <name type="scientific">Candidatus Venteria ishoeyi</name>
    <dbReference type="NCBI Taxonomy" id="1899563"/>
    <lineage>
        <taxon>Bacteria</taxon>
        <taxon>Pseudomonadati</taxon>
        <taxon>Pseudomonadota</taxon>
        <taxon>Gammaproteobacteria</taxon>
        <taxon>Thiotrichales</taxon>
        <taxon>Thiotrichaceae</taxon>
        <taxon>Venteria</taxon>
    </lineage>
</organism>
<dbReference type="EMBL" id="FMSV02000528">
    <property type="protein sequence ID" value="SEH07310.1"/>
    <property type="molecule type" value="Genomic_DNA"/>
</dbReference>
<evidence type="ECO:0000313" key="7">
    <source>
        <dbReference type="EMBL" id="SEH07310.1"/>
    </source>
</evidence>
<dbReference type="PROSITE" id="PS51123">
    <property type="entry name" value="OMPA_2"/>
    <property type="match status" value="1"/>
</dbReference>
<dbReference type="InterPro" id="IPR050330">
    <property type="entry name" value="Bact_OuterMem_StrucFunc"/>
</dbReference>
<evidence type="ECO:0000259" key="6">
    <source>
        <dbReference type="PROSITE" id="PS51123"/>
    </source>
</evidence>